<protein>
    <submittedName>
        <fullName evidence="1">Uncharacterized protein</fullName>
    </submittedName>
</protein>
<sequence>MSFWTMTWSPNITLNQVKLGKLAGAIGNRVPISTIRLAQHVTMFQSSIKHVCNAHKIK</sequence>
<evidence type="ECO:0000313" key="1">
    <source>
        <dbReference type="EMBL" id="JAD66764.1"/>
    </source>
</evidence>
<proteinExistence type="predicted"/>
<reference evidence="1" key="1">
    <citation type="submission" date="2014-09" db="EMBL/GenBank/DDBJ databases">
        <authorList>
            <person name="Magalhaes I.L.F."/>
            <person name="Oliveira U."/>
            <person name="Santos F.R."/>
            <person name="Vidigal T.H.D.A."/>
            <person name="Brescovit A.D."/>
            <person name="Santos A.J."/>
        </authorList>
    </citation>
    <scope>NUCLEOTIDE SEQUENCE</scope>
    <source>
        <tissue evidence="1">Shoot tissue taken approximately 20 cm above the soil surface</tissue>
    </source>
</reference>
<dbReference type="EMBL" id="GBRH01231131">
    <property type="protein sequence ID" value="JAD66764.1"/>
    <property type="molecule type" value="Transcribed_RNA"/>
</dbReference>
<accession>A0A0A9BRX7</accession>
<reference evidence="1" key="2">
    <citation type="journal article" date="2015" name="Data Brief">
        <title>Shoot transcriptome of the giant reed, Arundo donax.</title>
        <authorList>
            <person name="Barrero R.A."/>
            <person name="Guerrero F.D."/>
            <person name="Moolhuijzen P."/>
            <person name="Goolsby J.A."/>
            <person name="Tidwell J."/>
            <person name="Bellgard S.E."/>
            <person name="Bellgard M.I."/>
        </authorList>
    </citation>
    <scope>NUCLEOTIDE SEQUENCE</scope>
    <source>
        <tissue evidence="1">Shoot tissue taken approximately 20 cm above the soil surface</tissue>
    </source>
</reference>
<name>A0A0A9BRX7_ARUDO</name>
<dbReference type="AlphaFoldDB" id="A0A0A9BRX7"/>
<organism evidence="1">
    <name type="scientific">Arundo donax</name>
    <name type="common">Giant reed</name>
    <name type="synonym">Donax arundinaceus</name>
    <dbReference type="NCBI Taxonomy" id="35708"/>
    <lineage>
        <taxon>Eukaryota</taxon>
        <taxon>Viridiplantae</taxon>
        <taxon>Streptophyta</taxon>
        <taxon>Embryophyta</taxon>
        <taxon>Tracheophyta</taxon>
        <taxon>Spermatophyta</taxon>
        <taxon>Magnoliopsida</taxon>
        <taxon>Liliopsida</taxon>
        <taxon>Poales</taxon>
        <taxon>Poaceae</taxon>
        <taxon>PACMAD clade</taxon>
        <taxon>Arundinoideae</taxon>
        <taxon>Arundineae</taxon>
        <taxon>Arundo</taxon>
    </lineage>
</organism>